<evidence type="ECO:0000256" key="3">
    <source>
        <dbReference type="ARBA" id="ARBA00022737"/>
    </source>
</evidence>
<keyword evidence="9" id="KW-1185">Reference proteome</keyword>
<keyword evidence="4 7" id="KW-0802">TPR repeat</keyword>
<dbReference type="PANTHER" id="PTHR44554:SF1">
    <property type="entry name" value="LRP2-BINDING PROTEIN"/>
    <property type="match status" value="1"/>
</dbReference>
<evidence type="ECO:0000256" key="6">
    <source>
        <dbReference type="ARBA" id="ARBA00039954"/>
    </source>
</evidence>
<feature type="repeat" description="TPR" evidence="7">
    <location>
        <begin position="66"/>
        <end position="99"/>
    </location>
</feature>
<dbReference type="PROSITE" id="PS50005">
    <property type="entry name" value="TPR"/>
    <property type="match status" value="1"/>
</dbReference>
<comment type="caution">
    <text evidence="8">The sequence shown here is derived from an EMBL/GenBank/DDBJ whole genome shotgun (WGS) entry which is preliminary data.</text>
</comment>
<evidence type="ECO:0000256" key="4">
    <source>
        <dbReference type="ARBA" id="ARBA00022803"/>
    </source>
</evidence>
<proteinExistence type="predicted"/>
<dbReference type="GO" id="GO:0005737">
    <property type="term" value="C:cytoplasm"/>
    <property type="evidence" value="ECO:0007669"/>
    <property type="project" value="UniProtKB-SubCell"/>
</dbReference>
<dbReference type="AlphaFoldDB" id="A0AAV6FM10"/>
<name>A0AAV6FM10_9TELE</name>
<evidence type="ECO:0000313" key="9">
    <source>
        <dbReference type="Proteomes" id="UP000823561"/>
    </source>
</evidence>
<evidence type="ECO:0000256" key="5">
    <source>
        <dbReference type="ARBA" id="ARBA00037614"/>
    </source>
</evidence>
<evidence type="ECO:0000256" key="1">
    <source>
        <dbReference type="ARBA" id="ARBA00004496"/>
    </source>
</evidence>
<keyword evidence="3" id="KW-0677">Repeat</keyword>
<dbReference type="InterPro" id="IPR019734">
    <property type="entry name" value="TPR_rpt"/>
</dbReference>
<dbReference type="InterPro" id="IPR011990">
    <property type="entry name" value="TPR-like_helical_dom_sf"/>
</dbReference>
<organism evidence="8 9">
    <name type="scientific">Alosa alosa</name>
    <name type="common">allis shad</name>
    <dbReference type="NCBI Taxonomy" id="278164"/>
    <lineage>
        <taxon>Eukaryota</taxon>
        <taxon>Metazoa</taxon>
        <taxon>Chordata</taxon>
        <taxon>Craniata</taxon>
        <taxon>Vertebrata</taxon>
        <taxon>Euteleostomi</taxon>
        <taxon>Actinopterygii</taxon>
        <taxon>Neopterygii</taxon>
        <taxon>Teleostei</taxon>
        <taxon>Clupei</taxon>
        <taxon>Clupeiformes</taxon>
        <taxon>Clupeoidei</taxon>
        <taxon>Clupeidae</taxon>
        <taxon>Alosa</taxon>
    </lineage>
</organism>
<dbReference type="SMART" id="SM00671">
    <property type="entry name" value="SEL1"/>
    <property type="match status" value="5"/>
</dbReference>
<dbReference type="Gene3D" id="1.25.40.10">
    <property type="entry name" value="Tetratricopeptide repeat domain"/>
    <property type="match status" value="1"/>
</dbReference>
<dbReference type="Proteomes" id="UP000823561">
    <property type="component" value="Chromosome 21"/>
</dbReference>
<evidence type="ECO:0000256" key="7">
    <source>
        <dbReference type="PROSITE-ProRule" id="PRU00339"/>
    </source>
</evidence>
<protein>
    <recommendedName>
        <fullName evidence="6">LRP2-binding protein</fullName>
    </recommendedName>
</protein>
<dbReference type="Pfam" id="PF08238">
    <property type="entry name" value="Sel1"/>
    <property type="match status" value="5"/>
</dbReference>
<evidence type="ECO:0000256" key="2">
    <source>
        <dbReference type="ARBA" id="ARBA00022490"/>
    </source>
</evidence>
<gene>
    <name evidence="8" type="ORF">AALO_G00269870</name>
</gene>
<dbReference type="PANTHER" id="PTHR44554">
    <property type="entry name" value="LRP2-BINDING PROTEIN"/>
    <property type="match status" value="1"/>
</dbReference>
<comment type="function">
    <text evidence="5">May act as an adapter that regulates LRP2 function.</text>
</comment>
<evidence type="ECO:0000313" key="8">
    <source>
        <dbReference type="EMBL" id="KAG5263899.1"/>
    </source>
</evidence>
<reference evidence="8" key="1">
    <citation type="submission" date="2020-10" db="EMBL/GenBank/DDBJ databases">
        <title>Chromosome-scale genome assembly of the Allis shad, Alosa alosa.</title>
        <authorList>
            <person name="Margot Z."/>
            <person name="Christophe K."/>
            <person name="Cabau C."/>
            <person name="Louis A."/>
            <person name="Berthelot C."/>
            <person name="Parey E."/>
            <person name="Roest Crollius H."/>
            <person name="Montfort J."/>
            <person name="Robinson-Rechavi M."/>
            <person name="Bucao C."/>
            <person name="Bouchez O."/>
            <person name="Gislard M."/>
            <person name="Lluch J."/>
            <person name="Milhes M."/>
            <person name="Lampietro C."/>
            <person name="Lopez Roques C."/>
            <person name="Donnadieu C."/>
            <person name="Braasch I."/>
            <person name="Desvignes T."/>
            <person name="Postlethwait J."/>
            <person name="Bobe J."/>
            <person name="Guiguen Y."/>
        </authorList>
    </citation>
    <scope>NUCLEOTIDE SEQUENCE</scope>
    <source>
        <strain evidence="8">M-15738</strain>
        <tissue evidence="8">Blood</tissue>
    </source>
</reference>
<dbReference type="InterPro" id="IPR006597">
    <property type="entry name" value="Sel1-like"/>
</dbReference>
<dbReference type="SUPFAM" id="SSF81901">
    <property type="entry name" value="HCP-like"/>
    <property type="match status" value="1"/>
</dbReference>
<comment type="subcellular location">
    <subcellularLocation>
        <location evidence="1">Cytoplasm</location>
    </subcellularLocation>
</comment>
<sequence length="351" mass="38772">MESGCQTLPEEQISSAKRILKAVKAIYPDEDANEEPIEPPDSSASHATLLERSERLLRPRAETGDPQAQFLLGLVHFEKHHYAEALEAFNSIKDQDPQALYQLGVMHFDGLGTPADPALAVEYMRRVSQSSSPQAGHIKYAALYNIGQAYLEGYGVPVSSTEAERYWLQAAADGNPDASVKAQSALGLLYSRPELLDLKKAFSWHSEACGNGSLESQGALGIMYLHGQGIRKDMESGLYCLRRAAERGNVYAQGHLVAYYYHQKIYSKAVGLAKRISEYQDICAITRETECLPEFVAKGIAMALFYYGRCLQLGHGTPQDRAQAELCFTKAVKLDSKVCKELQMDITLGKL</sequence>
<accession>A0AAV6FM10</accession>
<keyword evidence="2" id="KW-0963">Cytoplasm</keyword>
<dbReference type="InterPro" id="IPR052323">
    <property type="entry name" value="LRP2-binding"/>
</dbReference>
<dbReference type="EMBL" id="JADWDJ010000021">
    <property type="protein sequence ID" value="KAG5263899.1"/>
    <property type="molecule type" value="Genomic_DNA"/>
</dbReference>